<gene>
    <name evidence="1" type="ORF">CSKR_112485</name>
</gene>
<comment type="caution">
    <text evidence="1">The sequence shown here is derived from an EMBL/GenBank/DDBJ whole genome shotgun (WGS) entry which is preliminary data.</text>
</comment>
<reference evidence="1 2" key="1">
    <citation type="journal article" date="2018" name="Biotechnol. Adv.">
        <title>Improved genomic resources and new bioinformatic workflow for the carcinogenic parasite Clonorchis sinensis: Biotechnological implications.</title>
        <authorList>
            <person name="Wang D."/>
            <person name="Korhonen P.K."/>
            <person name="Gasser R.B."/>
            <person name="Young N.D."/>
        </authorList>
    </citation>
    <scope>NUCLEOTIDE SEQUENCE [LARGE SCALE GENOMIC DNA]</scope>
    <source>
        <strain evidence="1">Cs-k2</strain>
    </source>
</reference>
<proteinExistence type="predicted"/>
<sequence>FWSFVIRHASSKFPKTNTKNATEQHQHIKPALRTKYRMSLCRLDCPEFQPNAQLMVCLMECKDRKTYVSDCPNQSISTIHTSLPAFADGKFGSATVTRKLALHPPGMSNKPVALSTSDYALCIQLSIVAIRDVETRRTRLRF</sequence>
<reference evidence="1 2" key="2">
    <citation type="journal article" date="2021" name="Genomics">
        <title>High-quality reference genome for Clonorchis sinensis.</title>
        <authorList>
            <person name="Young N.D."/>
            <person name="Stroehlein A.J."/>
            <person name="Kinkar L."/>
            <person name="Wang T."/>
            <person name="Sohn W.M."/>
            <person name="Chang B.C.H."/>
            <person name="Kaur P."/>
            <person name="Weisz D."/>
            <person name="Dudchenko O."/>
            <person name="Aiden E.L."/>
            <person name="Korhonen P.K."/>
            <person name="Gasser R.B."/>
        </authorList>
    </citation>
    <scope>NUCLEOTIDE SEQUENCE [LARGE SCALE GENOMIC DNA]</scope>
    <source>
        <strain evidence="1">Cs-k2</strain>
    </source>
</reference>
<dbReference type="EMBL" id="NIRI02000056">
    <property type="protein sequence ID" value="KAG5446205.1"/>
    <property type="molecule type" value="Genomic_DNA"/>
</dbReference>
<dbReference type="AlphaFoldDB" id="A0A3R7GSB7"/>
<evidence type="ECO:0000313" key="2">
    <source>
        <dbReference type="Proteomes" id="UP000286415"/>
    </source>
</evidence>
<evidence type="ECO:0000313" key="1">
    <source>
        <dbReference type="EMBL" id="KAG5446205.1"/>
    </source>
</evidence>
<keyword evidence="2" id="KW-1185">Reference proteome</keyword>
<dbReference type="Proteomes" id="UP000286415">
    <property type="component" value="Unassembled WGS sequence"/>
</dbReference>
<accession>A0A3R7GSB7</accession>
<feature type="non-terminal residue" evidence="1">
    <location>
        <position position="1"/>
    </location>
</feature>
<name>A0A3R7GSB7_CLOSI</name>
<dbReference type="InParanoid" id="A0A3R7GSB7"/>
<protein>
    <submittedName>
        <fullName evidence="1">Uncharacterized protein</fullName>
    </submittedName>
</protein>
<organism evidence="1 2">
    <name type="scientific">Clonorchis sinensis</name>
    <name type="common">Chinese liver fluke</name>
    <dbReference type="NCBI Taxonomy" id="79923"/>
    <lineage>
        <taxon>Eukaryota</taxon>
        <taxon>Metazoa</taxon>
        <taxon>Spiralia</taxon>
        <taxon>Lophotrochozoa</taxon>
        <taxon>Platyhelminthes</taxon>
        <taxon>Trematoda</taxon>
        <taxon>Digenea</taxon>
        <taxon>Opisthorchiida</taxon>
        <taxon>Opisthorchiata</taxon>
        <taxon>Opisthorchiidae</taxon>
        <taxon>Clonorchis</taxon>
    </lineage>
</organism>